<sequence length="119" mass="14060">MKLFHSSNKRLSTLTPTIGGSRHKGEDPRAVNKPVVYLTTSEEETFAENGITHRFKYIVEMSLNDPDLYLDEKDFEFRQECNETFGENDTTRWYFLKKPISVLETLEWDGKKYVKRNNF</sequence>
<evidence type="ECO:0000313" key="2">
    <source>
        <dbReference type="EMBL" id="QHE59781.1"/>
    </source>
</evidence>
<reference evidence="2 3" key="1">
    <citation type="submission" date="2019-06" db="EMBL/GenBank/DDBJ databases">
        <title>An operon consisting of a P-type ATPase gene and a transcriptional regular gene given the different cadmium resistance in Bacillus vietamensis 151-6 and Bacillus marisflavi 151-25.</title>
        <authorList>
            <person name="Yu X."/>
        </authorList>
    </citation>
    <scope>NUCLEOTIDE SEQUENCE [LARGE SCALE GENOMIC DNA]</scope>
    <source>
        <strain evidence="2 3">151-6</strain>
    </source>
</reference>
<dbReference type="Proteomes" id="UP000465062">
    <property type="component" value="Chromosome"/>
</dbReference>
<dbReference type="AlphaFoldDB" id="A0A6I6UL86"/>
<gene>
    <name evidence="2" type="ORF">FHE72_01055</name>
</gene>
<feature type="region of interest" description="Disordered" evidence="1">
    <location>
        <begin position="1"/>
        <end position="28"/>
    </location>
</feature>
<name>A0A6I6UL86_9BACI</name>
<accession>A0A6I6UL86</accession>
<evidence type="ECO:0000313" key="3">
    <source>
        <dbReference type="Proteomes" id="UP000465062"/>
    </source>
</evidence>
<dbReference type="EMBL" id="CP047394">
    <property type="protein sequence ID" value="QHE59781.1"/>
    <property type="molecule type" value="Genomic_DNA"/>
</dbReference>
<feature type="compositionally biased region" description="Polar residues" evidence="1">
    <location>
        <begin position="1"/>
        <end position="18"/>
    </location>
</feature>
<proteinExistence type="predicted"/>
<dbReference type="KEGG" id="bvq:FHE72_01055"/>
<organism evidence="2 3">
    <name type="scientific">Rossellomorea vietnamensis</name>
    <dbReference type="NCBI Taxonomy" id="218284"/>
    <lineage>
        <taxon>Bacteria</taxon>
        <taxon>Bacillati</taxon>
        <taxon>Bacillota</taxon>
        <taxon>Bacilli</taxon>
        <taxon>Bacillales</taxon>
        <taxon>Bacillaceae</taxon>
        <taxon>Rossellomorea</taxon>
    </lineage>
</organism>
<dbReference type="RefSeq" id="WP_159360940.1">
    <property type="nucleotide sequence ID" value="NZ_CP047394.1"/>
</dbReference>
<evidence type="ECO:0000256" key="1">
    <source>
        <dbReference type="SAM" id="MobiDB-lite"/>
    </source>
</evidence>
<protein>
    <submittedName>
        <fullName evidence="2">Uncharacterized protein</fullName>
    </submittedName>
</protein>